<evidence type="ECO:0000313" key="2">
    <source>
        <dbReference type="EMBL" id="TQD89700.1"/>
    </source>
</evidence>
<dbReference type="PANTHER" id="PTHR34427:SF5">
    <property type="entry name" value="DUF4283 DOMAIN-CONTAINING PROTEIN"/>
    <property type="match status" value="1"/>
</dbReference>
<dbReference type="PANTHER" id="PTHR34427">
    <property type="entry name" value="DUF4283 DOMAIN PROTEIN"/>
    <property type="match status" value="1"/>
</dbReference>
<feature type="region of interest" description="Disordered" evidence="1">
    <location>
        <begin position="790"/>
        <end position="822"/>
    </location>
</feature>
<name>A0A540LT67_MALBA</name>
<keyword evidence="3" id="KW-1185">Reference proteome</keyword>
<reference evidence="2 3" key="1">
    <citation type="journal article" date="2019" name="G3 (Bethesda)">
        <title>Sequencing of a Wild Apple (Malus baccata) Genome Unravels the Differences Between Cultivated and Wild Apple Species Regarding Disease Resistance and Cold Tolerance.</title>
        <authorList>
            <person name="Chen X."/>
        </authorList>
    </citation>
    <scope>NUCLEOTIDE SEQUENCE [LARGE SCALE GENOMIC DNA]</scope>
    <source>
        <strain evidence="3">cv. Shandingzi</strain>
        <tissue evidence="2">Leaves</tissue>
    </source>
</reference>
<gene>
    <name evidence="2" type="ORF">C1H46_024694</name>
</gene>
<evidence type="ECO:0000313" key="3">
    <source>
        <dbReference type="Proteomes" id="UP000315295"/>
    </source>
</evidence>
<protein>
    <submittedName>
        <fullName evidence="2">Uncharacterized protein</fullName>
    </submittedName>
</protein>
<dbReference type="EMBL" id="VIEB01000471">
    <property type="protein sequence ID" value="TQD89700.1"/>
    <property type="molecule type" value="Genomic_DNA"/>
</dbReference>
<accession>A0A540LT67</accession>
<feature type="region of interest" description="Disordered" evidence="1">
    <location>
        <begin position="146"/>
        <end position="166"/>
    </location>
</feature>
<feature type="region of interest" description="Disordered" evidence="1">
    <location>
        <begin position="910"/>
        <end position="941"/>
    </location>
</feature>
<feature type="region of interest" description="Disordered" evidence="1">
    <location>
        <begin position="720"/>
        <end position="774"/>
    </location>
</feature>
<comment type="caution">
    <text evidence="2">The sequence shown here is derived from an EMBL/GenBank/DDBJ whole genome shotgun (WGS) entry which is preliminary data.</text>
</comment>
<feature type="compositionally biased region" description="Basic and acidic residues" evidence="1">
    <location>
        <begin position="919"/>
        <end position="930"/>
    </location>
</feature>
<feature type="compositionally biased region" description="Acidic residues" evidence="1">
    <location>
        <begin position="744"/>
        <end position="760"/>
    </location>
</feature>
<dbReference type="STRING" id="106549.A0A540LT67"/>
<evidence type="ECO:0000256" key="1">
    <source>
        <dbReference type="SAM" id="MobiDB-lite"/>
    </source>
</evidence>
<proteinExistence type="predicted"/>
<sequence length="941" mass="105472">MSYRHLSRDFKVEHKVFILEIEDKSFGERIRVTERTRTRGYQISFDLGCAAWIIEQLKAVITTGGLNFFRKYKGHNYQFWVEGFQNRNGEFLVLSKTEKDGFVRHIFVPKGFKGIGWRNLEELMYEILQGGKKTGNKLRKMNRVGTEPRRDMSGAGTQGSYRDAVTGGRQTTKEEYNWRAREELWKEFTWNQRKCSKESYSWGSVVVCERKVVHQSWREVEASLRNLLGTDIRLSPFQCNKALFVCQNEEEAKKIALLGAIGMKEYPEVKLAGWWESLNTNQRMAVSYGGWVALEGLPPHLWTKKFFQDIGEACGGLADIDQTTAGFGFLLEAKIKLKTNLTGFIPEVVEVADGDLVFRVRIRQLSPAKRPMIPAEDRGRPEAFVGSLEKEQQLQRTSGTCHPATAELGEATHATGKCASFRIGTIDCPVTIGGDRMFGHDGTEKADASYEKPANQLSDSIVSEREYGTPLQTQGGNDGGCSSTEGAQISSSREYFNGTSVEICTRNVAYVSLGKSKRLELDGKEGGGSSTEGAQISSRREFFNGTRVEICIRNIVEVYDGRGPNKNNFIPIKLDGVVGSDIQSPNIGDNMVVTGLLGAKNLFSIINGKSMGCKSYWDGSSRGPFIQTIHGIRHQFEKEILYKSQTLSNPLEDLRLLTLRHPVGGYMVLGDNQQPRATDFYTAGTPSRSSLSTCSSFLGRFGQPDRGRLRLKILSPQDFGSGQNQLEEPILTKGWPPNLTFTDSDSELEEVQVSEADEDRAESPSGSTEMYTADQRRRRMEALGMDSAQLFDSDDEDFSAQSSTADGETEAYAQEEKETSEDFELSCDDLHNLFKDLNLENLTTLEEASNHEEKSITKAIGKNKEILKYRRRKKLAGQLANSEAQHLNSKFLSKMKISLFPLKRSLLQEAKKGKVRRGKKEDGFKGDSKLHRGNTSFNEDN</sequence>
<organism evidence="2 3">
    <name type="scientific">Malus baccata</name>
    <name type="common">Siberian crab apple</name>
    <name type="synonym">Pyrus baccata</name>
    <dbReference type="NCBI Taxonomy" id="106549"/>
    <lineage>
        <taxon>Eukaryota</taxon>
        <taxon>Viridiplantae</taxon>
        <taxon>Streptophyta</taxon>
        <taxon>Embryophyta</taxon>
        <taxon>Tracheophyta</taxon>
        <taxon>Spermatophyta</taxon>
        <taxon>Magnoliopsida</taxon>
        <taxon>eudicotyledons</taxon>
        <taxon>Gunneridae</taxon>
        <taxon>Pentapetalae</taxon>
        <taxon>rosids</taxon>
        <taxon>fabids</taxon>
        <taxon>Rosales</taxon>
        <taxon>Rosaceae</taxon>
        <taxon>Amygdaloideae</taxon>
        <taxon>Maleae</taxon>
        <taxon>Malus</taxon>
    </lineage>
</organism>
<dbReference type="AlphaFoldDB" id="A0A540LT67"/>
<dbReference type="Proteomes" id="UP000315295">
    <property type="component" value="Unassembled WGS sequence"/>
</dbReference>